<name>A0A967AFU2_9FLAO</name>
<organism evidence="1 2">
    <name type="scientific">Psychroflexus maritimus</name>
    <dbReference type="NCBI Taxonomy" id="2714865"/>
    <lineage>
        <taxon>Bacteria</taxon>
        <taxon>Pseudomonadati</taxon>
        <taxon>Bacteroidota</taxon>
        <taxon>Flavobacteriia</taxon>
        <taxon>Flavobacteriales</taxon>
        <taxon>Flavobacteriaceae</taxon>
        <taxon>Psychroflexus</taxon>
    </lineage>
</organism>
<keyword evidence="2" id="KW-1185">Reference proteome</keyword>
<dbReference type="AlphaFoldDB" id="A0A967AFU2"/>
<gene>
    <name evidence="1" type="ORF">G7034_05640</name>
</gene>
<comment type="caution">
    <text evidence="1">The sequence shown here is derived from an EMBL/GenBank/DDBJ whole genome shotgun (WGS) entry which is preliminary data.</text>
</comment>
<dbReference type="Proteomes" id="UP000643701">
    <property type="component" value="Unassembled WGS sequence"/>
</dbReference>
<proteinExistence type="predicted"/>
<dbReference type="RefSeq" id="WP_166399994.1">
    <property type="nucleotide sequence ID" value="NZ_JAANAS010000041.1"/>
</dbReference>
<evidence type="ECO:0000313" key="1">
    <source>
        <dbReference type="EMBL" id="NGZ89731.1"/>
    </source>
</evidence>
<protein>
    <submittedName>
        <fullName evidence="1">Uncharacterized protein</fullName>
    </submittedName>
</protein>
<sequence>MKLPRFLLGDNTDFPESIFVIHTEYPRFIIDLSTDDLQFWEAIHQSEEDDLKEETENLIKEASAFYDQEVERYTQED</sequence>
<evidence type="ECO:0000313" key="2">
    <source>
        <dbReference type="Proteomes" id="UP000643701"/>
    </source>
</evidence>
<dbReference type="EMBL" id="JAANAS010000041">
    <property type="protein sequence ID" value="NGZ89731.1"/>
    <property type="molecule type" value="Genomic_DNA"/>
</dbReference>
<accession>A0A967AFU2</accession>
<reference evidence="1" key="1">
    <citation type="submission" date="2020-03" db="EMBL/GenBank/DDBJ databases">
        <title>Psychroflexus Maritimus sp. nov., isolate from marine sediment.</title>
        <authorList>
            <person name="Zhong Y.-L."/>
        </authorList>
    </citation>
    <scope>NUCLEOTIDE SEQUENCE</scope>
    <source>
        <strain evidence="1">C1</strain>
    </source>
</reference>